<dbReference type="PROSITE" id="PS00262">
    <property type="entry name" value="INSULIN"/>
    <property type="match status" value="1"/>
</dbReference>
<keyword evidence="2" id="KW-1185">Reference proteome</keyword>
<dbReference type="InterPro" id="IPR022353">
    <property type="entry name" value="Insulin_CS"/>
</dbReference>
<accession>A0A260YRT8</accession>
<sequence>MNIIVIFLLFASTVATNYDILESGLKEFKRDDHLVINQLKDNEVEHPELVMLPTRAARVRGSKKHFCGRRLAGFIFATCGECEPGFNEDISLLCCIRQCDIQDVIEACCPNIQ</sequence>
<dbReference type="Gene3D" id="1.10.100.10">
    <property type="entry name" value="Insulin-like"/>
    <property type="match status" value="1"/>
</dbReference>
<protein>
    <submittedName>
        <fullName evidence="1">Uncharacterized protein</fullName>
    </submittedName>
</protein>
<gene>
    <name evidence="1" type="ORF">FL82_12074</name>
</gene>
<dbReference type="SUPFAM" id="SSF56994">
    <property type="entry name" value="Insulin-like"/>
    <property type="match status" value="1"/>
</dbReference>
<dbReference type="CTD" id="9815935"/>
<dbReference type="HOGENOM" id="CLU_154797_1_0_1"/>
<dbReference type="GO" id="GO:1905910">
    <property type="term" value="P:negative regulation of dauer entry"/>
    <property type="evidence" value="ECO:0007669"/>
    <property type="project" value="EnsemblMetazoa"/>
</dbReference>
<proteinExistence type="predicted"/>
<name>A0A260YRT8_CAERE</name>
<dbReference type="GO" id="GO:0005179">
    <property type="term" value="F:hormone activity"/>
    <property type="evidence" value="ECO:0007669"/>
    <property type="project" value="InterPro"/>
</dbReference>
<dbReference type="InterPro" id="IPR036438">
    <property type="entry name" value="Insulin-like_sf"/>
</dbReference>
<dbReference type="eggNOG" id="ENOG502TIEQ">
    <property type="taxonomic scope" value="Eukaryota"/>
</dbReference>
<reference evidence="1" key="1">
    <citation type="submission" date="2017-08" db="EMBL/GenBank/DDBJ databases">
        <authorList>
            <person name="de Groot N.N."/>
        </authorList>
    </citation>
    <scope>NUCLEOTIDE SEQUENCE [LARGE SCALE GENOMIC DNA]</scope>
    <source>
        <strain evidence="1">PX439</strain>
    </source>
</reference>
<evidence type="ECO:0000313" key="2">
    <source>
        <dbReference type="Proteomes" id="UP000216624"/>
    </source>
</evidence>
<evidence type="ECO:0000313" key="1">
    <source>
        <dbReference type="EMBL" id="OZF76133.1"/>
    </source>
</evidence>
<organism evidence="1 2">
    <name type="scientific">Caenorhabditis remanei</name>
    <name type="common">Caenorhabditis vulgaris</name>
    <dbReference type="NCBI Taxonomy" id="31234"/>
    <lineage>
        <taxon>Eukaryota</taxon>
        <taxon>Metazoa</taxon>
        <taxon>Ecdysozoa</taxon>
        <taxon>Nematoda</taxon>
        <taxon>Chromadorea</taxon>
        <taxon>Rhabditida</taxon>
        <taxon>Rhabditina</taxon>
        <taxon>Rhabditomorpha</taxon>
        <taxon>Rhabditoidea</taxon>
        <taxon>Rhabditidae</taxon>
        <taxon>Peloderinae</taxon>
        <taxon>Caenorhabditis</taxon>
    </lineage>
</organism>
<feature type="non-terminal residue" evidence="1">
    <location>
        <position position="1"/>
    </location>
</feature>
<comment type="caution">
    <text evidence="1">The sequence shown here is derived from an EMBL/GenBank/DDBJ whole genome shotgun (WGS) entry which is preliminary data.</text>
</comment>
<dbReference type="OrthoDB" id="5777251at2759"/>
<dbReference type="InterPro" id="IPR052335">
    <property type="entry name" value="Insulin-like_regulatory"/>
</dbReference>
<dbReference type="CDD" id="cd00101">
    <property type="entry name" value="IlGF_like"/>
    <property type="match status" value="1"/>
</dbReference>
<dbReference type="GO" id="GO:0005576">
    <property type="term" value="C:extracellular region"/>
    <property type="evidence" value="ECO:0007669"/>
    <property type="project" value="UniProtKB-SubCell"/>
</dbReference>
<dbReference type="PANTHER" id="PTHR33893">
    <property type="entry name" value="INSULIN RELATED-RELATED-RELATED"/>
    <property type="match status" value="1"/>
</dbReference>
<dbReference type="KEGG" id="crq:GCK72_006159"/>
<dbReference type="Proteomes" id="UP000216624">
    <property type="component" value="Unassembled WGS sequence"/>
</dbReference>
<dbReference type="InterPro" id="IPR003235">
    <property type="entry name" value="Nem_insulin-like_b-type"/>
</dbReference>
<dbReference type="OMA" id="SHICCIK"/>
<dbReference type="Pfam" id="PF03488">
    <property type="entry name" value="Ins_beta"/>
    <property type="match status" value="1"/>
</dbReference>
<dbReference type="PANTHER" id="PTHR33893:SF11">
    <property type="entry name" value="INSULIN-LIKE PEPTIDE BETA-TYPE 2-RELATED"/>
    <property type="match status" value="1"/>
</dbReference>
<dbReference type="EMBL" id="NMWX01000827">
    <property type="protein sequence ID" value="OZF76133.1"/>
    <property type="molecule type" value="Genomic_DNA"/>
</dbReference>